<dbReference type="Proteomes" id="UP000233837">
    <property type="component" value="Unassembled WGS sequence"/>
</dbReference>
<reference evidence="1 2" key="2">
    <citation type="journal article" date="2017" name="Nature">
        <title>The Apostasia genome and the evolution of orchids.</title>
        <authorList>
            <person name="Zhang G.Q."/>
            <person name="Liu K.W."/>
            <person name="Li Z."/>
            <person name="Lohaus R."/>
            <person name="Hsiao Y.Y."/>
            <person name="Niu S.C."/>
            <person name="Wang J.Y."/>
            <person name="Lin Y.C."/>
            <person name="Xu Q."/>
            <person name="Chen L.J."/>
            <person name="Yoshida K."/>
            <person name="Fujiwara S."/>
            <person name="Wang Z.W."/>
            <person name="Zhang Y.Q."/>
            <person name="Mitsuda N."/>
            <person name="Wang M."/>
            <person name="Liu G.H."/>
            <person name="Pecoraro L."/>
            <person name="Huang H.X."/>
            <person name="Xiao X.J."/>
            <person name="Lin M."/>
            <person name="Wu X.Y."/>
            <person name="Wu W.L."/>
            <person name="Chen Y.Y."/>
            <person name="Chang S.B."/>
            <person name="Sakamoto S."/>
            <person name="Ohme-Takagi M."/>
            <person name="Yagi M."/>
            <person name="Zeng S.J."/>
            <person name="Shen C.Y."/>
            <person name="Yeh C.M."/>
            <person name="Luo Y.B."/>
            <person name="Tsai W.C."/>
            <person name="Van de Peer Y."/>
            <person name="Liu Z.J."/>
        </authorList>
    </citation>
    <scope>NUCLEOTIDE SEQUENCE [LARGE SCALE GENOMIC DNA]</scope>
    <source>
        <tissue evidence="1">The whole plant</tissue>
    </source>
</reference>
<proteinExistence type="predicted"/>
<name>A0A2I0V9N5_9ASPA</name>
<organism evidence="1 2">
    <name type="scientific">Dendrobium catenatum</name>
    <dbReference type="NCBI Taxonomy" id="906689"/>
    <lineage>
        <taxon>Eukaryota</taxon>
        <taxon>Viridiplantae</taxon>
        <taxon>Streptophyta</taxon>
        <taxon>Embryophyta</taxon>
        <taxon>Tracheophyta</taxon>
        <taxon>Spermatophyta</taxon>
        <taxon>Magnoliopsida</taxon>
        <taxon>Liliopsida</taxon>
        <taxon>Asparagales</taxon>
        <taxon>Orchidaceae</taxon>
        <taxon>Epidendroideae</taxon>
        <taxon>Malaxideae</taxon>
        <taxon>Dendrobiinae</taxon>
        <taxon>Dendrobium</taxon>
    </lineage>
</organism>
<evidence type="ECO:0000313" key="1">
    <source>
        <dbReference type="EMBL" id="PKU60114.1"/>
    </source>
</evidence>
<gene>
    <name evidence="1" type="ORF">MA16_Dca020512</name>
</gene>
<keyword evidence="2" id="KW-1185">Reference proteome</keyword>
<protein>
    <submittedName>
        <fullName evidence="1">Uncharacterized protein</fullName>
    </submittedName>
</protein>
<accession>A0A2I0V9N5</accession>
<dbReference type="EMBL" id="KZ504013">
    <property type="protein sequence ID" value="PKU60114.1"/>
    <property type="molecule type" value="Genomic_DNA"/>
</dbReference>
<reference evidence="1 2" key="1">
    <citation type="journal article" date="2016" name="Sci. Rep.">
        <title>The Dendrobium catenatum Lindl. genome sequence provides insights into polysaccharide synthase, floral development and adaptive evolution.</title>
        <authorList>
            <person name="Zhang G.Q."/>
            <person name="Xu Q."/>
            <person name="Bian C."/>
            <person name="Tsai W.C."/>
            <person name="Yeh C.M."/>
            <person name="Liu K.W."/>
            <person name="Yoshida K."/>
            <person name="Zhang L.S."/>
            <person name="Chang S.B."/>
            <person name="Chen F."/>
            <person name="Shi Y."/>
            <person name="Su Y.Y."/>
            <person name="Zhang Y.Q."/>
            <person name="Chen L.J."/>
            <person name="Yin Y."/>
            <person name="Lin M."/>
            <person name="Huang H."/>
            <person name="Deng H."/>
            <person name="Wang Z.W."/>
            <person name="Zhu S.L."/>
            <person name="Zhao X."/>
            <person name="Deng C."/>
            <person name="Niu S.C."/>
            <person name="Huang J."/>
            <person name="Wang M."/>
            <person name="Liu G.H."/>
            <person name="Yang H.J."/>
            <person name="Xiao X.J."/>
            <person name="Hsiao Y.Y."/>
            <person name="Wu W.L."/>
            <person name="Chen Y.Y."/>
            <person name="Mitsuda N."/>
            <person name="Ohme-Takagi M."/>
            <person name="Luo Y.B."/>
            <person name="Van de Peer Y."/>
            <person name="Liu Z.J."/>
        </authorList>
    </citation>
    <scope>NUCLEOTIDE SEQUENCE [LARGE SCALE GENOMIC DNA]</scope>
    <source>
        <tissue evidence="1">The whole plant</tissue>
    </source>
</reference>
<evidence type="ECO:0000313" key="2">
    <source>
        <dbReference type="Proteomes" id="UP000233837"/>
    </source>
</evidence>
<sequence length="117" mass="13087">MVWGRTRPAVGRRSLTVGGRRSFVGGGRIGVCGRSRFIGGGRTSGGDGRATEREKERVKMKCETRLMFVKSFHAIRASFPVTVKQHFSWRLHPRLLQSHQTFGKNSSSFLDPQPISN</sequence>
<dbReference type="AlphaFoldDB" id="A0A2I0V9N5"/>